<evidence type="ECO:0000256" key="3">
    <source>
        <dbReference type="PROSITE-ProRule" id="PRU00464"/>
    </source>
</evidence>
<evidence type="ECO:0000313" key="8">
    <source>
        <dbReference type="Proteomes" id="UP000606991"/>
    </source>
</evidence>
<sequence length="114" mass="12198">MTACLFCSIAAGEVSASFVHQDELVIAFRDINPQAPTHILVVPREHIVSAAELSAVQDPVWARLLHVSQQLAAAEGIVESGYRIVTNVGRDAGQSVSHLHLHLLGGRAMSWPPG</sequence>
<protein>
    <submittedName>
        <fullName evidence="6">Histidine triad nucleotide-binding protein</fullName>
    </submittedName>
</protein>
<dbReference type="InterPro" id="IPR011146">
    <property type="entry name" value="HIT-like"/>
</dbReference>
<reference evidence="6 7" key="1">
    <citation type="journal article" date="2017" name="Nature">
        <title>Atmospheric trace gases support primary production in Antarctic desert surface soil.</title>
        <authorList>
            <person name="Ji M."/>
            <person name="Greening C."/>
            <person name="Vanwonterghem I."/>
            <person name="Carere C.R."/>
            <person name="Bay S.K."/>
            <person name="Steen J.A."/>
            <person name="Montgomery K."/>
            <person name="Lines T."/>
            <person name="Beardall J."/>
            <person name="van Dorst J."/>
            <person name="Snape I."/>
            <person name="Stott M.B."/>
            <person name="Hugenholtz P."/>
            <person name="Ferrari B.C."/>
        </authorList>
    </citation>
    <scope>NUCLEOTIDE SEQUENCE [LARGE SCALE GENOMIC DNA]</scope>
    <source>
        <strain evidence="6">RRmetagenome_bin12</strain>
    </source>
</reference>
<reference evidence="6" key="2">
    <citation type="submission" date="2018-05" db="EMBL/GenBank/DDBJ databases">
        <authorList>
            <person name="Ferrari B."/>
        </authorList>
    </citation>
    <scope>NUCLEOTIDE SEQUENCE</scope>
    <source>
        <strain evidence="6">RRmetagenome_bin12</strain>
    </source>
</reference>
<dbReference type="PROSITE" id="PS00892">
    <property type="entry name" value="HIT_1"/>
    <property type="match status" value="1"/>
</dbReference>
<evidence type="ECO:0000256" key="2">
    <source>
        <dbReference type="PIRSR" id="PIRSR601310-3"/>
    </source>
</evidence>
<dbReference type="Proteomes" id="UP000248724">
    <property type="component" value="Unassembled WGS sequence"/>
</dbReference>
<dbReference type="EMBL" id="JAEKNS010000063">
    <property type="protein sequence ID" value="MBJ7594340.1"/>
    <property type="molecule type" value="Genomic_DNA"/>
</dbReference>
<dbReference type="EMBL" id="QHBU01000111">
    <property type="protein sequence ID" value="PZR81447.1"/>
    <property type="molecule type" value="Genomic_DNA"/>
</dbReference>
<dbReference type="RefSeq" id="WP_337310448.1">
    <property type="nucleotide sequence ID" value="NZ_JAEKNS010000063.1"/>
</dbReference>
<evidence type="ECO:0000313" key="6">
    <source>
        <dbReference type="EMBL" id="PZR81447.1"/>
    </source>
</evidence>
<dbReference type="Gene3D" id="3.30.428.10">
    <property type="entry name" value="HIT-like"/>
    <property type="match status" value="1"/>
</dbReference>
<dbReference type="InterPro" id="IPR001310">
    <property type="entry name" value="Histidine_triad_HIT"/>
</dbReference>
<dbReference type="InterPro" id="IPR036265">
    <property type="entry name" value="HIT-like_sf"/>
</dbReference>
<evidence type="ECO:0000259" key="4">
    <source>
        <dbReference type="PROSITE" id="PS51084"/>
    </source>
</evidence>
<dbReference type="PANTHER" id="PTHR23089">
    <property type="entry name" value="HISTIDINE TRIAD HIT PROTEIN"/>
    <property type="match status" value="1"/>
</dbReference>
<dbReference type="Proteomes" id="UP000606991">
    <property type="component" value="Unassembled WGS sequence"/>
</dbReference>
<comment type="caution">
    <text evidence="6">The sequence shown here is derived from an EMBL/GenBank/DDBJ whole genome shotgun (WGS) entry which is preliminary data.</text>
</comment>
<evidence type="ECO:0000313" key="5">
    <source>
        <dbReference type="EMBL" id="MBJ7594340.1"/>
    </source>
</evidence>
<feature type="active site" description="Tele-AMP-histidine intermediate" evidence="1">
    <location>
        <position position="100"/>
    </location>
</feature>
<accession>A0A2W5ZBR8</accession>
<feature type="domain" description="HIT" evidence="4">
    <location>
        <begin position="5"/>
        <end position="114"/>
    </location>
</feature>
<dbReference type="GO" id="GO:0003824">
    <property type="term" value="F:catalytic activity"/>
    <property type="evidence" value="ECO:0007669"/>
    <property type="project" value="InterPro"/>
</dbReference>
<dbReference type="PROSITE" id="PS51084">
    <property type="entry name" value="HIT_2"/>
    <property type="match status" value="1"/>
</dbReference>
<gene>
    <name evidence="6" type="ORF">DLM65_05795</name>
    <name evidence="5" type="ORF">JF886_05650</name>
</gene>
<dbReference type="AlphaFoldDB" id="A0A2W5ZBR8"/>
<dbReference type="SUPFAM" id="SSF54197">
    <property type="entry name" value="HIT-like"/>
    <property type="match status" value="1"/>
</dbReference>
<evidence type="ECO:0000256" key="1">
    <source>
        <dbReference type="PIRSR" id="PIRSR601310-1"/>
    </source>
</evidence>
<dbReference type="CDD" id="cd01276">
    <property type="entry name" value="PKCI_related"/>
    <property type="match status" value="1"/>
</dbReference>
<evidence type="ECO:0000313" key="7">
    <source>
        <dbReference type="Proteomes" id="UP000248724"/>
    </source>
</evidence>
<dbReference type="Pfam" id="PF01230">
    <property type="entry name" value="HIT"/>
    <property type="match status" value="1"/>
</dbReference>
<reference evidence="5 8" key="3">
    <citation type="submission" date="2020-10" db="EMBL/GenBank/DDBJ databases">
        <title>Ca. Dormibacterota MAGs.</title>
        <authorList>
            <person name="Montgomery K."/>
        </authorList>
    </citation>
    <scope>NUCLEOTIDE SEQUENCE [LARGE SCALE GENOMIC DNA]</scope>
    <source>
        <strain evidence="5">SC8812_S17_18</strain>
    </source>
</reference>
<dbReference type="PRINTS" id="PR00332">
    <property type="entry name" value="HISTRIAD"/>
</dbReference>
<organism evidence="6 7">
    <name type="scientific">Candidatus Aeolococcus gillhamiae</name>
    <dbReference type="NCBI Taxonomy" id="3127015"/>
    <lineage>
        <taxon>Bacteria</taxon>
        <taxon>Bacillati</taxon>
        <taxon>Candidatus Dormiibacterota</taxon>
        <taxon>Candidatus Dormibacteria</taxon>
        <taxon>Candidatus Aeolococcales</taxon>
        <taxon>Candidatus Aeolococcaceae</taxon>
        <taxon>Candidatus Aeolococcus</taxon>
    </lineage>
</organism>
<dbReference type="InterPro" id="IPR019808">
    <property type="entry name" value="Histidine_triad_CS"/>
</dbReference>
<feature type="short sequence motif" description="Histidine triad motif" evidence="2 3">
    <location>
        <begin position="98"/>
        <end position="102"/>
    </location>
</feature>
<accession>A0A934JWK4</accession>
<name>A0A2W5ZBR8_9BACT</name>
<proteinExistence type="predicted"/>